<dbReference type="InterPro" id="IPR011051">
    <property type="entry name" value="RmlC_Cupin_sf"/>
</dbReference>
<organism evidence="1 2">
    <name type="scientific">Achromobacter seleniivolatilans</name>
    <dbReference type="NCBI Taxonomy" id="3047478"/>
    <lineage>
        <taxon>Bacteria</taxon>
        <taxon>Pseudomonadati</taxon>
        <taxon>Pseudomonadota</taxon>
        <taxon>Betaproteobacteria</taxon>
        <taxon>Burkholderiales</taxon>
        <taxon>Alcaligenaceae</taxon>
        <taxon>Achromobacter</taxon>
    </lineage>
</organism>
<name>A0ABY9M6W5_9BURK</name>
<dbReference type="EMBL" id="CP132976">
    <property type="protein sequence ID" value="WMD22748.1"/>
    <property type="molecule type" value="Genomic_DNA"/>
</dbReference>
<dbReference type="SUPFAM" id="SSF51182">
    <property type="entry name" value="RmlC-like cupins"/>
    <property type="match status" value="1"/>
</dbReference>
<dbReference type="InterPro" id="IPR010282">
    <property type="entry name" value="Uncharacterised_HutD/Ves"/>
</dbReference>
<accession>A0ABY9M6W5</accession>
<protein>
    <submittedName>
        <fullName evidence="1">HutD family protein</fullName>
    </submittedName>
</protein>
<dbReference type="Pfam" id="PF05962">
    <property type="entry name" value="HutD"/>
    <property type="match status" value="1"/>
</dbReference>
<gene>
    <name evidence="1" type="ORF">RAS12_10345</name>
</gene>
<dbReference type="Gene3D" id="2.60.120.10">
    <property type="entry name" value="Jelly Rolls"/>
    <property type="match status" value="1"/>
</dbReference>
<dbReference type="PANTHER" id="PTHR37943:SF1">
    <property type="entry name" value="PROTEIN VES"/>
    <property type="match status" value="1"/>
</dbReference>
<dbReference type="Proteomes" id="UP001234798">
    <property type="component" value="Chromosome"/>
</dbReference>
<evidence type="ECO:0000313" key="1">
    <source>
        <dbReference type="EMBL" id="WMD22748.1"/>
    </source>
</evidence>
<proteinExistence type="predicted"/>
<evidence type="ECO:0000313" key="2">
    <source>
        <dbReference type="Proteomes" id="UP001234798"/>
    </source>
</evidence>
<reference evidence="1 2" key="1">
    <citation type="submission" date="2023-08" db="EMBL/GenBank/DDBJ databases">
        <title>Achromobacter seleniivolatilans sp. nov., isolated from seleniferous soil.</title>
        <authorList>
            <person name="Zhang S."/>
            <person name="Li K."/>
            <person name="Peng J."/>
            <person name="Zhao Q."/>
            <person name="Wang H."/>
            <person name="Guo Y."/>
        </authorList>
    </citation>
    <scope>NUCLEOTIDE SEQUENCE [LARGE SCALE GENOMIC DNA]</scope>
    <source>
        <strain evidence="1 2">R39</strain>
    </source>
</reference>
<keyword evidence="2" id="KW-1185">Reference proteome</keyword>
<sequence>MAQFPDPAGPTRANWLALPPEPWKNGGGVTRTLAVDDAIPGRTPRWRVSVADIERDGPYSCFPGYDRVSVVMSGDGVDLLGDGIEVALLPGIATAFAGDVAFQSRLRGGAVRVLNLFVLRGAVQASVVCAGSVQQALAAGSAPDAATQTVRVMLALAPGHLAGGAGDARVMLAPGDFVIDPACRGTARNAFVLTQPPAQYALGAVLLDLRFAPDETSVHPTPRTPAQGRGVR</sequence>
<dbReference type="RefSeq" id="WP_306947963.1">
    <property type="nucleotide sequence ID" value="NZ_CP132976.1"/>
</dbReference>
<dbReference type="PANTHER" id="PTHR37943">
    <property type="entry name" value="PROTEIN VES"/>
    <property type="match status" value="1"/>
</dbReference>
<dbReference type="InterPro" id="IPR014710">
    <property type="entry name" value="RmlC-like_jellyroll"/>
</dbReference>